<reference evidence="3 4" key="1">
    <citation type="submission" date="2022-04" db="EMBL/GenBank/DDBJ databases">
        <title>Roseobacter sp. WL0113 is a bacterium isolated from neritic sediment.</title>
        <authorList>
            <person name="Wang L."/>
            <person name="He W."/>
            <person name="Zhang D.-F."/>
        </authorList>
    </citation>
    <scope>NUCLEOTIDE SEQUENCE [LARGE SCALE GENOMIC DNA]</scope>
    <source>
        <strain evidence="3 4">WL0113</strain>
    </source>
</reference>
<dbReference type="Proteomes" id="UP001208690">
    <property type="component" value="Unassembled WGS sequence"/>
</dbReference>
<dbReference type="EMBL" id="JALIEB010000012">
    <property type="protein sequence ID" value="MCV3273172.1"/>
    <property type="molecule type" value="Genomic_DNA"/>
</dbReference>
<dbReference type="InterPro" id="IPR005511">
    <property type="entry name" value="SMP-30"/>
</dbReference>
<evidence type="ECO:0000313" key="3">
    <source>
        <dbReference type="EMBL" id="MCV3273172.1"/>
    </source>
</evidence>
<evidence type="ECO:0000259" key="2">
    <source>
        <dbReference type="Pfam" id="PF08450"/>
    </source>
</evidence>
<keyword evidence="4" id="KW-1185">Reference proteome</keyword>
<evidence type="ECO:0000313" key="4">
    <source>
        <dbReference type="Proteomes" id="UP001208690"/>
    </source>
</evidence>
<evidence type="ECO:0000256" key="1">
    <source>
        <dbReference type="ARBA" id="ARBA00008853"/>
    </source>
</evidence>
<dbReference type="PANTHER" id="PTHR10907:SF47">
    <property type="entry name" value="REGUCALCIN"/>
    <property type="match status" value="1"/>
</dbReference>
<dbReference type="SUPFAM" id="SSF63829">
    <property type="entry name" value="Calcium-dependent phosphotriesterase"/>
    <property type="match status" value="1"/>
</dbReference>
<dbReference type="Pfam" id="PF08450">
    <property type="entry name" value="SGL"/>
    <property type="match status" value="1"/>
</dbReference>
<dbReference type="Gene3D" id="2.120.10.30">
    <property type="entry name" value="TolB, C-terminal domain"/>
    <property type="match status" value="1"/>
</dbReference>
<dbReference type="InterPro" id="IPR011042">
    <property type="entry name" value="6-blade_b-propeller_TolB-like"/>
</dbReference>
<organism evidence="3 4">
    <name type="scientific">Roseobacter sinensis</name>
    <dbReference type="NCBI Taxonomy" id="2931391"/>
    <lineage>
        <taxon>Bacteria</taxon>
        <taxon>Pseudomonadati</taxon>
        <taxon>Pseudomonadota</taxon>
        <taxon>Alphaproteobacteria</taxon>
        <taxon>Rhodobacterales</taxon>
        <taxon>Roseobacteraceae</taxon>
        <taxon>Roseobacter</taxon>
    </lineage>
</organism>
<protein>
    <submittedName>
        <fullName evidence="3">SMP-30/gluconolactonase/LRE family protein</fullName>
    </submittedName>
</protein>
<dbReference type="PANTHER" id="PTHR10907">
    <property type="entry name" value="REGUCALCIN"/>
    <property type="match status" value="1"/>
</dbReference>
<dbReference type="InterPro" id="IPR013658">
    <property type="entry name" value="SGL"/>
</dbReference>
<dbReference type="RefSeq" id="WP_263845486.1">
    <property type="nucleotide sequence ID" value="NZ_JALIEB010000012.1"/>
</dbReference>
<name>A0ABT3BHX6_9RHOB</name>
<accession>A0ABT3BHX6</accession>
<sequence length="286" mass="31371">MSAEVFDDRRCILGEGPLWHPERQQLFWFDIMRHRLLSRDASGPLEWRFDEPVSAAGWVDDNTLLIASASGLWRFDLRNGSKTQICGLERNNAVTRSNDGRADPWGGFWIGTMGRNAEPGAGAIYRFYQGQLRKLVPGITISNAICFAPNRSCAYFTDTATQRVMRAALDRNGWPDGDPQVFLDLSADALHPDGAVVDKDGTIWIAQWGAARVTAYAPDGTFLRDVAVPALHATCPAFGGAEFRTLYVTSARQGLPADVAHDQSPNGQTFAVPNIAQGLPEPQVIL</sequence>
<proteinExistence type="inferred from homology"/>
<comment type="similarity">
    <text evidence="1">Belongs to the SMP-30/CGR1 family.</text>
</comment>
<feature type="domain" description="SMP-30/Gluconolactonase/LRE-like region" evidence="2">
    <location>
        <begin position="13"/>
        <end position="252"/>
    </location>
</feature>
<gene>
    <name evidence="3" type="ORF">MUB52_17200</name>
</gene>
<dbReference type="PRINTS" id="PR01790">
    <property type="entry name" value="SMP30FAMILY"/>
</dbReference>
<comment type="caution">
    <text evidence="3">The sequence shown here is derived from an EMBL/GenBank/DDBJ whole genome shotgun (WGS) entry which is preliminary data.</text>
</comment>